<comment type="caution">
    <text evidence="1">The sequence shown here is derived from an EMBL/GenBank/DDBJ whole genome shotgun (WGS) entry which is preliminary data.</text>
</comment>
<feature type="non-terminal residue" evidence="1">
    <location>
        <position position="1"/>
    </location>
</feature>
<evidence type="ECO:0008006" key="2">
    <source>
        <dbReference type="Google" id="ProtNLM"/>
    </source>
</evidence>
<dbReference type="AlphaFoldDB" id="X1V7A6"/>
<protein>
    <recommendedName>
        <fullName evidence="2">Right handed beta helix domain-containing protein</fullName>
    </recommendedName>
</protein>
<proteinExistence type="predicted"/>
<dbReference type="EMBL" id="BARW01017293">
    <property type="protein sequence ID" value="GAJ00850.1"/>
    <property type="molecule type" value="Genomic_DNA"/>
</dbReference>
<feature type="non-terminal residue" evidence="1">
    <location>
        <position position="281"/>
    </location>
</feature>
<accession>X1V7A6</accession>
<sequence length="281" mass="30097">VKGNLITGCTYGVRIKEGVSDITGTSVNYNNFVDNTNYGIYNGVASTIDATNNWWGDETGPYHATANPGVVANMGDAVSNNVLFSPWLYKTQETIVPTKEPAYAQSVVLDNTGKYGWNTFSTPIYLDDTADTWAKLISLTGLKYSVAYRFDSAIQEFVPLLAADVYVITPGEGFFIKMDTAGSLPILYSTEQSLMPPSRALTVDWNLIGLASLSHLTVDNAFGSIATAPDLAGYGQVVSPSGNVNQGAVLADGTLHVGEAYWVYMLGARTLAGSTTTPVNW</sequence>
<name>X1V7A6_9ZZZZ</name>
<evidence type="ECO:0000313" key="1">
    <source>
        <dbReference type="EMBL" id="GAJ00850.1"/>
    </source>
</evidence>
<gene>
    <name evidence="1" type="ORF">S12H4_29911</name>
</gene>
<reference evidence="1" key="1">
    <citation type="journal article" date="2014" name="Front. Microbiol.">
        <title>High frequency of phylogenetically diverse reductive dehalogenase-homologous genes in deep subseafloor sedimentary metagenomes.</title>
        <authorList>
            <person name="Kawai M."/>
            <person name="Futagami T."/>
            <person name="Toyoda A."/>
            <person name="Takaki Y."/>
            <person name="Nishi S."/>
            <person name="Hori S."/>
            <person name="Arai W."/>
            <person name="Tsubouchi T."/>
            <person name="Morono Y."/>
            <person name="Uchiyama I."/>
            <person name="Ito T."/>
            <person name="Fujiyama A."/>
            <person name="Inagaki F."/>
            <person name="Takami H."/>
        </authorList>
    </citation>
    <scope>NUCLEOTIDE SEQUENCE</scope>
    <source>
        <strain evidence="1">Expedition CK06-06</strain>
    </source>
</reference>
<organism evidence="1">
    <name type="scientific">marine sediment metagenome</name>
    <dbReference type="NCBI Taxonomy" id="412755"/>
    <lineage>
        <taxon>unclassified sequences</taxon>
        <taxon>metagenomes</taxon>
        <taxon>ecological metagenomes</taxon>
    </lineage>
</organism>